<feature type="transmembrane region" description="Helical" evidence="1">
    <location>
        <begin position="189"/>
        <end position="209"/>
    </location>
</feature>
<organism evidence="2 3">
    <name type="scientific">Roseivirga echinicomitans</name>
    <dbReference type="NCBI Taxonomy" id="296218"/>
    <lineage>
        <taxon>Bacteria</taxon>
        <taxon>Pseudomonadati</taxon>
        <taxon>Bacteroidota</taxon>
        <taxon>Cytophagia</taxon>
        <taxon>Cytophagales</taxon>
        <taxon>Roseivirgaceae</taxon>
        <taxon>Roseivirga</taxon>
    </lineage>
</organism>
<sequence length="258" mass="29537">MGRIHLFEFEDQKWFPTFLRNYGTDFLQFLSNKTKMYKPIIPIIEKGLKKGETNQIIDLGSGGGGGLIWLNSELKKRIPNLKITLTDYYPNIPAFKLAKKHADNFEYIEKPVDARNVPIDLKGLRTQFLSLHHFRPNDAKQILQNAVNSSSSISIFEAQERSFLSILAMLFSPLTVLLITPFIKPFKLGRIIFTYLIPIVPLFVLWDGVVSSFRTYSLKEMNEFVAGLNGTKNYEWEINKVKSGPSVVLYLLGTKKEN</sequence>
<keyword evidence="1" id="KW-1133">Transmembrane helix</keyword>
<evidence type="ECO:0000313" key="2">
    <source>
        <dbReference type="EMBL" id="KYG75391.1"/>
    </source>
</evidence>
<dbReference type="OrthoDB" id="117053at2"/>
<dbReference type="InterPro" id="IPR029063">
    <property type="entry name" value="SAM-dependent_MTases_sf"/>
</dbReference>
<feature type="transmembrane region" description="Helical" evidence="1">
    <location>
        <begin position="163"/>
        <end position="183"/>
    </location>
</feature>
<dbReference type="RefSeq" id="WP_068416669.1">
    <property type="nucleotide sequence ID" value="NZ_LRDB01000045.1"/>
</dbReference>
<name>A0A150X9J4_9BACT</name>
<gene>
    <name evidence="2" type="ORF">AWN68_07525</name>
</gene>
<evidence type="ECO:0008006" key="4">
    <source>
        <dbReference type="Google" id="ProtNLM"/>
    </source>
</evidence>
<dbReference type="STRING" id="296218.AWN68_07525"/>
<protein>
    <recommendedName>
        <fullName evidence="4">Class I SAM-dependent methyltransferase</fullName>
    </recommendedName>
</protein>
<evidence type="ECO:0000256" key="1">
    <source>
        <dbReference type="SAM" id="Phobius"/>
    </source>
</evidence>
<proteinExistence type="predicted"/>
<keyword evidence="1" id="KW-0472">Membrane</keyword>
<keyword evidence="3" id="KW-1185">Reference proteome</keyword>
<dbReference type="SUPFAM" id="SSF53335">
    <property type="entry name" value="S-adenosyl-L-methionine-dependent methyltransferases"/>
    <property type="match status" value="1"/>
</dbReference>
<accession>A0A150X9J4</accession>
<dbReference type="Gene3D" id="3.40.50.150">
    <property type="entry name" value="Vaccinia Virus protein VP39"/>
    <property type="match status" value="1"/>
</dbReference>
<evidence type="ECO:0000313" key="3">
    <source>
        <dbReference type="Proteomes" id="UP000075615"/>
    </source>
</evidence>
<dbReference type="EMBL" id="LRDB01000045">
    <property type="protein sequence ID" value="KYG75391.1"/>
    <property type="molecule type" value="Genomic_DNA"/>
</dbReference>
<reference evidence="2 3" key="1">
    <citation type="submission" date="2016-01" db="EMBL/GenBank/DDBJ databases">
        <title>Genome sequencing of Roseivirga echinicomitans KMM 6058.</title>
        <authorList>
            <person name="Selvaratnam C."/>
            <person name="Thevarajoo S."/>
            <person name="Goh K.M."/>
            <person name="Ee R."/>
            <person name="Chan K.-G."/>
            <person name="Chong C.S."/>
        </authorList>
    </citation>
    <scope>NUCLEOTIDE SEQUENCE [LARGE SCALE GENOMIC DNA]</scope>
    <source>
        <strain evidence="2 3">KMM 6058</strain>
    </source>
</reference>
<comment type="caution">
    <text evidence="2">The sequence shown here is derived from an EMBL/GenBank/DDBJ whole genome shotgun (WGS) entry which is preliminary data.</text>
</comment>
<dbReference type="AlphaFoldDB" id="A0A150X9J4"/>
<keyword evidence="1" id="KW-0812">Transmembrane</keyword>
<dbReference type="Proteomes" id="UP000075615">
    <property type="component" value="Unassembled WGS sequence"/>
</dbReference>